<feature type="compositionally biased region" description="Low complexity" evidence="1">
    <location>
        <begin position="210"/>
        <end position="226"/>
    </location>
</feature>
<protein>
    <submittedName>
        <fullName evidence="2">Uncharacterized protein</fullName>
    </submittedName>
</protein>
<evidence type="ECO:0000256" key="1">
    <source>
        <dbReference type="SAM" id="MobiDB-lite"/>
    </source>
</evidence>
<feature type="compositionally biased region" description="Polar residues" evidence="1">
    <location>
        <begin position="240"/>
        <end position="250"/>
    </location>
</feature>
<accession>A0AAE0LW20</accession>
<evidence type="ECO:0000313" key="2">
    <source>
        <dbReference type="EMBL" id="KAK3299746.1"/>
    </source>
</evidence>
<reference evidence="2" key="1">
    <citation type="journal article" date="2023" name="Mol. Phylogenet. Evol.">
        <title>Genome-scale phylogeny and comparative genomics of the fungal order Sordariales.</title>
        <authorList>
            <person name="Hensen N."/>
            <person name="Bonometti L."/>
            <person name="Westerberg I."/>
            <person name="Brannstrom I.O."/>
            <person name="Guillou S."/>
            <person name="Cros-Aarteil S."/>
            <person name="Calhoun S."/>
            <person name="Haridas S."/>
            <person name="Kuo A."/>
            <person name="Mondo S."/>
            <person name="Pangilinan J."/>
            <person name="Riley R."/>
            <person name="LaButti K."/>
            <person name="Andreopoulos B."/>
            <person name="Lipzen A."/>
            <person name="Chen C."/>
            <person name="Yan M."/>
            <person name="Daum C."/>
            <person name="Ng V."/>
            <person name="Clum A."/>
            <person name="Steindorff A."/>
            <person name="Ohm R.A."/>
            <person name="Martin F."/>
            <person name="Silar P."/>
            <person name="Natvig D.O."/>
            <person name="Lalanne C."/>
            <person name="Gautier V."/>
            <person name="Ament-Velasquez S.L."/>
            <person name="Kruys A."/>
            <person name="Hutchinson M.I."/>
            <person name="Powell A.J."/>
            <person name="Barry K."/>
            <person name="Miller A.N."/>
            <person name="Grigoriev I.V."/>
            <person name="Debuchy R."/>
            <person name="Gladieux P."/>
            <person name="Hiltunen Thoren M."/>
            <person name="Johannesson H."/>
        </authorList>
    </citation>
    <scope>NUCLEOTIDE SEQUENCE</scope>
    <source>
        <strain evidence="2">CBS 168.71</strain>
    </source>
</reference>
<dbReference type="EMBL" id="JAUEPN010000001">
    <property type="protein sequence ID" value="KAK3299746.1"/>
    <property type="molecule type" value="Genomic_DNA"/>
</dbReference>
<keyword evidence="3" id="KW-1185">Reference proteome</keyword>
<name>A0AAE0LW20_9PEZI</name>
<proteinExistence type="predicted"/>
<comment type="caution">
    <text evidence="2">The sequence shown here is derived from an EMBL/GenBank/DDBJ whole genome shotgun (WGS) entry which is preliminary data.</text>
</comment>
<dbReference type="RefSeq" id="XP_062663260.1">
    <property type="nucleotide sequence ID" value="XM_062800209.1"/>
</dbReference>
<dbReference type="Proteomes" id="UP001278766">
    <property type="component" value="Unassembled WGS sequence"/>
</dbReference>
<feature type="compositionally biased region" description="Polar residues" evidence="1">
    <location>
        <begin position="192"/>
        <end position="201"/>
    </location>
</feature>
<dbReference type="AlphaFoldDB" id="A0AAE0LW20"/>
<feature type="region of interest" description="Disordered" evidence="1">
    <location>
        <begin position="164"/>
        <end position="250"/>
    </location>
</feature>
<organism evidence="2 3">
    <name type="scientific">Chaetomium fimeti</name>
    <dbReference type="NCBI Taxonomy" id="1854472"/>
    <lineage>
        <taxon>Eukaryota</taxon>
        <taxon>Fungi</taxon>
        <taxon>Dikarya</taxon>
        <taxon>Ascomycota</taxon>
        <taxon>Pezizomycotina</taxon>
        <taxon>Sordariomycetes</taxon>
        <taxon>Sordariomycetidae</taxon>
        <taxon>Sordariales</taxon>
        <taxon>Chaetomiaceae</taxon>
        <taxon>Chaetomium</taxon>
    </lineage>
</organism>
<feature type="region of interest" description="Disordered" evidence="1">
    <location>
        <begin position="1"/>
        <end position="23"/>
    </location>
</feature>
<evidence type="ECO:0000313" key="3">
    <source>
        <dbReference type="Proteomes" id="UP001278766"/>
    </source>
</evidence>
<sequence length="342" mass="38331">MWWATPDPSSPEHTTVKDEDDDPVFIPLPLTTKKYPQQPYSRRDPEWQAFIKLSKDHHVAQIVLDAASRNPVLTAKVGKIMGVGRCWMDIDYPYMAPPVYERTGILVTDDAMALVTMPYDSWVAKQMERVLWPKPLALGFWALGTATVKQTTLEVARYFGFASEEPRRAQTPTNPATPPPLPSGPGPEVQKALQQIRQQATRRPEEVNDPGSMSSSASAPSAPSSAPRDKPMPVPDKPTLGQNKQDTPDQKSWLQEMVLSVATSQPWKQLKQTYSREQRPFKADPPRGSVCVSGLVELETSKSYVVLDVMTYYDPKTNARAPGTTAIYFRKIRAKQQTPLRR</sequence>
<gene>
    <name evidence="2" type="ORF">B0H64DRAFT_314595</name>
</gene>
<dbReference type="GeneID" id="87837157"/>
<feature type="compositionally biased region" description="Pro residues" evidence="1">
    <location>
        <begin position="175"/>
        <end position="185"/>
    </location>
</feature>
<reference evidence="2" key="2">
    <citation type="submission" date="2023-06" db="EMBL/GenBank/DDBJ databases">
        <authorList>
            <consortium name="Lawrence Berkeley National Laboratory"/>
            <person name="Haridas S."/>
            <person name="Hensen N."/>
            <person name="Bonometti L."/>
            <person name="Westerberg I."/>
            <person name="Brannstrom I.O."/>
            <person name="Guillou S."/>
            <person name="Cros-Aarteil S."/>
            <person name="Calhoun S."/>
            <person name="Kuo A."/>
            <person name="Mondo S."/>
            <person name="Pangilinan J."/>
            <person name="Riley R."/>
            <person name="Labutti K."/>
            <person name="Andreopoulos B."/>
            <person name="Lipzen A."/>
            <person name="Chen C."/>
            <person name="Yanf M."/>
            <person name="Daum C."/>
            <person name="Ng V."/>
            <person name="Clum A."/>
            <person name="Steindorff A."/>
            <person name="Ohm R."/>
            <person name="Martin F."/>
            <person name="Silar P."/>
            <person name="Natvig D."/>
            <person name="Lalanne C."/>
            <person name="Gautier V."/>
            <person name="Ament-Velasquez S.L."/>
            <person name="Kruys A."/>
            <person name="Hutchinson M.I."/>
            <person name="Powell A.J."/>
            <person name="Barry K."/>
            <person name="Miller A.N."/>
            <person name="Grigoriev I.V."/>
            <person name="Debuchy R."/>
            <person name="Gladieux P."/>
            <person name="Thoren M.H."/>
            <person name="Johannesson H."/>
        </authorList>
    </citation>
    <scope>NUCLEOTIDE SEQUENCE</scope>
    <source>
        <strain evidence="2">CBS 168.71</strain>
    </source>
</reference>